<proteinExistence type="predicted"/>
<sequence>MPVSPGSLLLADLCTVVNSCNVPLPEKTKYKTMVSLTALTILATAMLGKATTAAPVDGAVAPPPIVEAAPVPAGGIPNTLVPSSILTTRNPEDGLSKRATTEIQFWKETHFRGQYAISLFESGNCYTFTGTWDHWNQAVSSINIIRGGPCWVYAGIRCDIASLGPITSGTPIPELGKFGWDDRIGSVRCN</sequence>
<dbReference type="OrthoDB" id="5452160at2759"/>
<dbReference type="Proteomes" id="UP000011715">
    <property type="component" value="Unassembled WGS sequence"/>
</dbReference>
<dbReference type="eggNOG" id="ENOG502RN42">
    <property type="taxonomic scope" value="Eukaryota"/>
</dbReference>
<dbReference type="EMBL" id="GL876968">
    <property type="protein sequence ID" value="KLU85527.1"/>
    <property type="molecule type" value="Genomic_DNA"/>
</dbReference>
<reference evidence="2" key="4">
    <citation type="journal article" date="2015" name="G3 (Bethesda)">
        <title>Genome sequences of three phytopathogenic species of the Magnaporthaceae family of fungi.</title>
        <authorList>
            <person name="Okagaki L.H."/>
            <person name="Nunes C.C."/>
            <person name="Sailsbery J."/>
            <person name="Clay B."/>
            <person name="Brown D."/>
            <person name="John T."/>
            <person name="Oh Y."/>
            <person name="Young N."/>
            <person name="Fitzgerald M."/>
            <person name="Haas B.J."/>
            <person name="Zeng Q."/>
            <person name="Young S."/>
            <person name="Adiconis X."/>
            <person name="Fan L."/>
            <person name="Levin J.Z."/>
            <person name="Mitchell T.K."/>
            <person name="Okubara P.A."/>
            <person name="Farman M.L."/>
            <person name="Kohn L.M."/>
            <person name="Birren B."/>
            <person name="Ma L.-J."/>
            <person name="Dean R.A."/>
        </authorList>
    </citation>
    <scope>NUCLEOTIDE SEQUENCE</scope>
    <source>
        <strain evidence="2">ATCC 64411 / 73-15</strain>
    </source>
</reference>
<evidence type="ECO:0000313" key="1">
    <source>
        <dbReference type="EMBL" id="KLU85527.1"/>
    </source>
</evidence>
<name>A0A0C4DX14_MAGP6</name>
<dbReference type="AlphaFoldDB" id="A0A0C4DX14"/>
<reference evidence="2" key="5">
    <citation type="submission" date="2015-06" db="UniProtKB">
        <authorList>
            <consortium name="EnsemblFungi"/>
        </authorList>
    </citation>
    <scope>IDENTIFICATION</scope>
    <source>
        <strain evidence="2">ATCC 64411</strain>
    </source>
</reference>
<organism evidence="2 3">
    <name type="scientific">Magnaporthiopsis poae (strain ATCC 64411 / 73-15)</name>
    <name type="common">Kentucky bluegrass fungus</name>
    <name type="synonym">Magnaporthe poae</name>
    <dbReference type="NCBI Taxonomy" id="644358"/>
    <lineage>
        <taxon>Eukaryota</taxon>
        <taxon>Fungi</taxon>
        <taxon>Dikarya</taxon>
        <taxon>Ascomycota</taxon>
        <taxon>Pezizomycotina</taxon>
        <taxon>Sordariomycetes</taxon>
        <taxon>Sordariomycetidae</taxon>
        <taxon>Magnaporthales</taxon>
        <taxon>Magnaporthaceae</taxon>
        <taxon>Magnaporthiopsis</taxon>
    </lineage>
</organism>
<dbReference type="VEuPathDB" id="FungiDB:MAPG_04550"/>
<accession>A0A0C4DX14</accession>
<evidence type="ECO:0000313" key="3">
    <source>
        <dbReference type="Proteomes" id="UP000011715"/>
    </source>
</evidence>
<keyword evidence="3" id="KW-1185">Reference proteome</keyword>
<reference evidence="1" key="2">
    <citation type="submission" date="2010-05" db="EMBL/GenBank/DDBJ databases">
        <title>The Genome Sequence of Magnaporthe poae strain ATCC 64411.</title>
        <authorList>
            <consortium name="The Broad Institute Genome Sequencing Platform"/>
            <consortium name="Broad Institute Genome Sequencing Center for Infectious Disease"/>
            <person name="Ma L.-J."/>
            <person name="Dead R."/>
            <person name="Young S."/>
            <person name="Zeng Q."/>
            <person name="Koehrsen M."/>
            <person name="Alvarado L."/>
            <person name="Berlin A."/>
            <person name="Chapman S.B."/>
            <person name="Chen Z."/>
            <person name="Freedman E."/>
            <person name="Gellesch M."/>
            <person name="Goldberg J."/>
            <person name="Griggs A."/>
            <person name="Gujja S."/>
            <person name="Heilman E.R."/>
            <person name="Heiman D."/>
            <person name="Hepburn T."/>
            <person name="Howarth C."/>
            <person name="Jen D."/>
            <person name="Larson L."/>
            <person name="Mehta T."/>
            <person name="Neiman D."/>
            <person name="Pearson M."/>
            <person name="Roberts A."/>
            <person name="Saif S."/>
            <person name="Shea T."/>
            <person name="Shenoy N."/>
            <person name="Sisk P."/>
            <person name="Stolte C."/>
            <person name="Sykes S."/>
            <person name="Walk T."/>
            <person name="White J."/>
            <person name="Yandava C."/>
            <person name="Haas B."/>
            <person name="Nusbaum C."/>
            <person name="Birren B."/>
        </authorList>
    </citation>
    <scope>NUCLEOTIDE SEQUENCE</scope>
    <source>
        <strain evidence="1">ATCC 64411</strain>
    </source>
</reference>
<dbReference type="EMBL" id="ADBL01001069">
    <property type="status" value="NOT_ANNOTATED_CDS"/>
    <property type="molecule type" value="Genomic_DNA"/>
</dbReference>
<reference evidence="3" key="1">
    <citation type="submission" date="2010-05" db="EMBL/GenBank/DDBJ databases">
        <title>The genome sequence of Magnaporthe poae strain ATCC 64411.</title>
        <authorList>
            <person name="Ma L.-J."/>
            <person name="Dead R."/>
            <person name="Young S."/>
            <person name="Zeng Q."/>
            <person name="Koehrsen M."/>
            <person name="Alvarado L."/>
            <person name="Berlin A."/>
            <person name="Chapman S.B."/>
            <person name="Chen Z."/>
            <person name="Freedman E."/>
            <person name="Gellesch M."/>
            <person name="Goldberg J."/>
            <person name="Griggs A."/>
            <person name="Gujja S."/>
            <person name="Heilman E.R."/>
            <person name="Heiman D."/>
            <person name="Hepburn T."/>
            <person name="Howarth C."/>
            <person name="Jen D."/>
            <person name="Larson L."/>
            <person name="Mehta T."/>
            <person name="Neiman D."/>
            <person name="Pearson M."/>
            <person name="Roberts A."/>
            <person name="Saif S."/>
            <person name="Shea T."/>
            <person name="Shenoy N."/>
            <person name="Sisk P."/>
            <person name="Stolte C."/>
            <person name="Sykes S."/>
            <person name="Walk T."/>
            <person name="White J."/>
            <person name="Yandava C."/>
            <person name="Haas B."/>
            <person name="Nusbaum C."/>
            <person name="Birren B."/>
        </authorList>
    </citation>
    <scope>NUCLEOTIDE SEQUENCE [LARGE SCALE GENOMIC DNA]</scope>
    <source>
        <strain evidence="3">ATCC 64411 / 73-15</strain>
    </source>
</reference>
<protein>
    <submittedName>
        <fullName evidence="1 2">Uncharacterized protein</fullName>
    </submittedName>
</protein>
<dbReference type="EnsemblFungi" id="MAPG_04550T0">
    <property type="protein sequence ID" value="MAPG_04550T0"/>
    <property type="gene ID" value="MAPG_04550"/>
</dbReference>
<gene>
    <name evidence="1" type="ORF">MAPG_04550</name>
</gene>
<dbReference type="Gene3D" id="2.60.20.10">
    <property type="entry name" value="Crystallins"/>
    <property type="match status" value="1"/>
</dbReference>
<reference evidence="1" key="3">
    <citation type="submission" date="2011-03" db="EMBL/GenBank/DDBJ databases">
        <title>Annotation of Magnaporthe poae ATCC 64411.</title>
        <authorList>
            <person name="Ma L.-J."/>
            <person name="Dead R."/>
            <person name="Young S.K."/>
            <person name="Zeng Q."/>
            <person name="Gargeya S."/>
            <person name="Fitzgerald M."/>
            <person name="Haas B."/>
            <person name="Abouelleil A."/>
            <person name="Alvarado L."/>
            <person name="Arachchi H.M."/>
            <person name="Berlin A."/>
            <person name="Brown A."/>
            <person name="Chapman S.B."/>
            <person name="Chen Z."/>
            <person name="Dunbar C."/>
            <person name="Freedman E."/>
            <person name="Gearin G."/>
            <person name="Gellesch M."/>
            <person name="Goldberg J."/>
            <person name="Griggs A."/>
            <person name="Gujja S."/>
            <person name="Heiman D."/>
            <person name="Howarth C."/>
            <person name="Larson L."/>
            <person name="Lui A."/>
            <person name="MacDonald P.J.P."/>
            <person name="Mehta T."/>
            <person name="Montmayeur A."/>
            <person name="Murphy C."/>
            <person name="Neiman D."/>
            <person name="Pearson M."/>
            <person name="Priest M."/>
            <person name="Roberts A."/>
            <person name="Saif S."/>
            <person name="Shea T."/>
            <person name="Shenoy N."/>
            <person name="Sisk P."/>
            <person name="Stolte C."/>
            <person name="Sykes S."/>
            <person name="Yandava C."/>
            <person name="Wortman J."/>
            <person name="Nusbaum C."/>
            <person name="Birren B."/>
        </authorList>
    </citation>
    <scope>NUCLEOTIDE SEQUENCE</scope>
    <source>
        <strain evidence="1">ATCC 64411</strain>
    </source>
</reference>
<evidence type="ECO:0000313" key="2">
    <source>
        <dbReference type="EnsemblFungi" id="MAPG_04550T0"/>
    </source>
</evidence>